<dbReference type="OrthoDB" id="52928at2"/>
<protein>
    <submittedName>
        <fullName evidence="1">Integrase</fullName>
    </submittedName>
</protein>
<dbReference type="Proteomes" id="UP000077071">
    <property type="component" value="Chromosome"/>
</dbReference>
<organism evidence="1 2">
    <name type="scientific">Rathayibacter tritici</name>
    <dbReference type="NCBI Taxonomy" id="33888"/>
    <lineage>
        <taxon>Bacteria</taxon>
        <taxon>Bacillati</taxon>
        <taxon>Actinomycetota</taxon>
        <taxon>Actinomycetes</taxon>
        <taxon>Micrococcales</taxon>
        <taxon>Microbacteriaceae</taxon>
        <taxon>Rathayibacter</taxon>
    </lineage>
</organism>
<evidence type="ECO:0000313" key="2">
    <source>
        <dbReference type="Proteomes" id="UP000077071"/>
    </source>
</evidence>
<dbReference type="AlphaFoldDB" id="A0A160KQI5"/>
<keyword evidence="2" id="KW-1185">Reference proteome</keyword>
<dbReference type="KEGG" id="rtn:A6122_0650"/>
<dbReference type="EMBL" id="CP015515">
    <property type="protein sequence ID" value="AND15806.1"/>
    <property type="molecule type" value="Genomic_DNA"/>
</dbReference>
<name>A0A160KQI5_9MICO</name>
<sequence length="65" mass="6826">MIEQAIRVRASLEQSGLDHGPISVHDRMVQLGLAAPSRAALARAFQAAGVIVPSVSDGVCKEWAS</sequence>
<dbReference type="PATRIC" id="fig|33888.3.peg.723"/>
<reference evidence="1 2" key="1">
    <citation type="submission" date="2016-05" db="EMBL/GenBank/DDBJ databases">
        <title>Complete genome sequence of Rathayibacter tritici NCPPB 1953.</title>
        <authorList>
            <person name="Park J."/>
            <person name="Lee H.-H."/>
            <person name="Lee S.-W."/>
            <person name="Seo Y.-S."/>
        </authorList>
    </citation>
    <scope>NUCLEOTIDE SEQUENCE [LARGE SCALE GENOMIC DNA]</scope>
    <source>
        <strain evidence="1 2">NCPPB 1953</strain>
    </source>
</reference>
<gene>
    <name evidence="1" type="ORF">A6122_0650</name>
</gene>
<evidence type="ECO:0000313" key="1">
    <source>
        <dbReference type="EMBL" id="AND15806.1"/>
    </source>
</evidence>
<proteinExistence type="predicted"/>
<dbReference type="STRING" id="33888.A6122_0650"/>
<accession>A0A160KQI5</accession>